<dbReference type="Proteomes" id="UP000192575">
    <property type="component" value="Unassembled WGS sequence"/>
</dbReference>
<dbReference type="RefSeq" id="WP_044005399.1">
    <property type="nucleotide sequence ID" value="NZ_CP007646.1"/>
</dbReference>
<organism evidence="1 4">
    <name type="scientific">Ligilactobacillus salivarius</name>
    <dbReference type="NCBI Taxonomy" id="1624"/>
    <lineage>
        <taxon>Bacteria</taxon>
        <taxon>Bacillati</taxon>
        <taxon>Bacillota</taxon>
        <taxon>Bacilli</taxon>
        <taxon>Lactobacillales</taxon>
        <taxon>Lactobacillaceae</taxon>
        <taxon>Ligilactobacillus</taxon>
    </lineage>
</organism>
<evidence type="ECO:0000313" key="1">
    <source>
        <dbReference type="EMBL" id="AIR11222.1"/>
    </source>
</evidence>
<dbReference type="EMBL" id="CP007646">
    <property type="protein sequence ID" value="AIR11222.1"/>
    <property type="molecule type" value="Genomic_DNA"/>
</dbReference>
<name>A0A089RXH0_9LACO</name>
<evidence type="ECO:0000313" key="4">
    <source>
        <dbReference type="Proteomes" id="UP000029488"/>
    </source>
</evidence>
<reference evidence="2" key="3">
    <citation type="submission" date="2023-07" db="EMBL/GenBank/DDBJ databases">
        <title>Complete genome sequence of Ligilactobacillus salivarius SRCM217594 isolated from Gallus gallus domesticus feces.</title>
        <authorList>
            <person name="Yang H.-G."/>
            <person name="Ryu M.-S."/>
            <person name="Ha G.-S."/>
            <person name="Yang H.-J."/>
            <person name="Jeong D.-Y."/>
        </authorList>
    </citation>
    <scope>NUCLEOTIDE SEQUENCE</scope>
    <source>
        <strain evidence="2">SRCM217594</strain>
    </source>
</reference>
<dbReference type="EMBL" id="NBEF01000025">
    <property type="protein sequence ID" value="OQQ89771.1"/>
    <property type="molecule type" value="Genomic_DNA"/>
</dbReference>
<reference evidence="1 4" key="1">
    <citation type="journal article" date="2014" name="BMC Genomics">
        <title>Unusual genome complexity in Lactobacillus salivarius JCM1046.</title>
        <authorList>
            <person name="Raftis E.J."/>
            <person name="Forde B.M."/>
            <person name="Claesson M.J."/>
            <person name="O'Toole P.W."/>
        </authorList>
    </citation>
    <scope>NUCLEOTIDE SEQUENCE [LARGE SCALE GENOMIC DNA]</scope>
    <source>
        <strain evidence="1 4">JCM1046</strain>
    </source>
</reference>
<evidence type="ECO:0000313" key="2">
    <source>
        <dbReference type="EMBL" id="MDN4832837.1"/>
    </source>
</evidence>
<proteinExistence type="predicted"/>
<reference evidence="3 5" key="2">
    <citation type="submission" date="2017-03" db="EMBL/GenBank/DDBJ databases">
        <title>Phylogenomics and comparative genomics of Lactobacillus salivarius, a mammalian gut commensal.</title>
        <authorList>
            <person name="Harris H.M."/>
        </authorList>
    </citation>
    <scope>NUCLEOTIDE SEQUENCE [LARGE SCALE GENOMIC DNA]</scope>
    <source>
        <strain evidence="3 5">JCM 1047</strain>
    </source>
</reference>
<dbReference type="Proteomes" id="UP001174888">
    <property type="component" value="Unassembled WGS sequence"/>
</dbReference>
<protein>
    <submittedName>
        <fullName evidence="1">Uncharacterized protein</fullName>
    </submittedName>
</protein>
<sequence>MPDKEQRIFIRNLHKNGVSVEKIVAPSKYFRAYIYKILKLSDDELDLHVHNRGRKPIVSAKEDDKFVQSFNENLTATINDVLITLT</sequence>
<dbReference type="AlphaFoldDB" id="A0A089RXH0"/>
<evidence type="ECO:0000313" key="3">
    <source>
        <dbReference type="EMBL" id="OQQ89771.1"/>
    </source>
</evidence>
<evidence type="ECO:0000313" key="5">
    <source>
        <dbReference type="Proteomes" id="UP000192575"/>
    </source>
</evidence>
<dbReference type="Proteomes" id="UP000029488">
    <property type="component" value="Chromosome"/>
</dbReference>
<dbReference type="EMBL" id="JAUIQT010000001">
    <property type="protein sequence ID" value="MDN4832837.1"/>
    <property type="molecule type" value="Genomic_DNA"/>
</dbReference>
<gene>
    <name evidence="3" type="ORF">B6U56_07980</name>
    <name evidence="1" type="ORF">LSJ_1574</name>
    <name evidence="2" type="ORF">QYC35_01075</name>
</gene>
<dbReference type="KEGG" id="lsj:LSJ_1574"/>
<accession>A0A089RXH0</accession>